<dbReference type="Proteomes" id="UP000533080">
    <property type="component" value="Unassembled WGS sequence"/>
</dbReference>
<dbReference type="EMBL" id="JABFNT010000196">
    <property type="protein sequence ID" value="NOJ83449.1"/>
    <property type="molecule type" value="Genomic_DNA"/>
</dbReference>
<accession>A0A7Y4IQG9</accession>
<dbReference type="InterPro" id="IPR056955">
    <property type="entry name" value="ORC-CDC6-like"/>
</dbReference>
<gene>
    <name evidence="1" type="ORF">HNV28_34940</name>
</gene>
<evidence type="ECO:0000313" key="2">
    <source>
        <dbReference type="Proteomes" id="UP000533080"/>
    </source>
</evidence>
<protein>
    <submittedName>
        <fullName evidence="1">Uncharacterized protein</fullName>
    </submittedName>
</protein>
<dbReference type="RefSeq" id="WP_171445211.1">
    <property type="nucleotide sequence ID" value="NZ_JABFNS010000223.1"/>
</dbReference>
<dbReference type="SUPFAM" id="SSF52540">
    <property type="entry name" value="P-loop containing nucleoside triphosphate hydrolases"/>
    <property type="match status" value="1"/>
</dbReference>
<comment type="caution">
    <text evidence="1">The sequence shown here is derived from an EMBL/GenBank/DDBJ whole genome shotgun (WGS) entry which is preliminary data.</text>
</comment>
<dbReference type="AlphaFoldDB" id="A0A7Y4IQG9"/>
<sequence length="525" mass="57868">MPTTHINQSLMRIAKRAETQSPEVLVKTFVDIGPLFSILSSRDNQVLYGRRGTGKTHALKYLAENLKSNGDIAIFVDLRTIGSSGGIYGDSATPLPERGTRLLIDTLSAVQDKLVDFGLERGSPDLLPTLDLLADELTSVRVVGGSIELESSTKGTVGATARSTGTLGFNKGPKVEASIESSVQASQEEQIRIKEAGTPRHRVHFGAVARLMERVVANLPKKRLWLILDEWSTIPLELQPLLADLIRRALFPVPGIIVKIGAIEYRSRFQEQTNTGDYIGIELGADASADLDLDDYMVFGNDNTKAESFFQEMFYKHLITTAQEDGIPTQSIASSADFIASAFTQRKAFFELVRAAEGVPRDAINVASVAAQKANDASISMEDITKASRAWYLRDKESAIATEAKALLHWIVDDVIKTRQARAFLLEQGKDIGSKLVGALFDARVLHVIKRGVSGAEHPGVRFNTYAIDYGCYVDLRNTSKAPRGLFDIAESKHETDFVEVPLDDYRSIRRAVLDLTRFERANRR</sequence>
<organism evidence="1 2">
    <name type="scientific">Myxococcus xanthus</name>
    <dbReference type="NCBI Taxonomy" id="34"/>
    <lineage>
        <taxon>Bacteria</taxon>
        <taxon>Pseudomonadati</taxon>
        <taxon>Myxococcota</taxon>
        <taxon>Myxococcia</taxon>
        <taxon>Myxococcales</taxon>
        <taxon>Cystobacterineae</taxon>
        <taxon>Myxococcaceae</taxon>
        <taxon>Myxococcus</taxon>
    </lineage>
</organism>
<dbReference type="InterPro" id="IPR027417">
    <property type="entry name" value="P-loop_NTPase"/>
</dbReference>
<name>A0A7Y4IQG9_MYXXA</name>
<evidence type="ECO:0000313" key="1">
    <source>
        <dbReference type="EMBL" id="NOJ83449.1"/>
    </source>
</evidence>
<proteinExistence type="predicted"/>
<dbReference type="Gene3D" id="3.40.50.300">
    <property type="entry name" value="P-loop containing nucleotide triphosphate hydrolases"/>
    <property type="match status" value="1"/>
</dbReference>
<dbReference type="Pfam" id="PF24389">
    <property type="entry name" value="ORC-CDC6-like"/>
    <property type="match status" value="1"/>
</dbReference>
<reference evidence="1 2" key="1">
    <citation type="submission" date="2020-05" db="EMBL/GenBank/DDBJ databases">
        <authorList>
            <person name="Whitworth D."/>
        </authorList>
    </citation>
    <scope>NUCLEOTIDE SEQUENCE [LARGE SCALE GENOMIC DNA]</scope>
    <source>
        <strain evidence="1 2">AM005</strain>
    </source>
</reference>